<dbReference type="SUPFAM" id="SSF52113">
    <property type="entry name" value="BRCT domain"/>
    <property type="match status" value="2"/>
</dbReference>
<feature type="compositionally biased region" description="Basic and acidic residues" evidence="6">
    <location>
        <begin position="49"/>
        <end position="74"/>
    </location>
</feature>
<evidence type="ECO:0000256" key="4">
    <source>
        <dbReference type="ARBA" id="ARBA00023204"/>
    </source>
</evidence>
<organism evidence="8 9">
    <name type="scientific">Mortierella polycephala</name>
    <dbReference type="NCBI Taxonomy" id="41804"/>
    <lineage>
        <taxon>Eukaryota</taxon>
        <taxon>Fungi</taxon>
        <taxon>Fungi incertae sedis</taxon>
        <taxon>Mucoromycota</taxon>
        <taxon>Mortierellomycotina</taxon>
        <taxon>Mortierellomycetes</taxon>
        <taxon>Mortierellales</taxon>
        <taxon>Mortierellaceae</taxon>
        <taxon>Mortierella</taxon>
    </lineage>
</organism>
<dbReference type="Gene3D" id="3.40.50.10190">
    <property type="entry name" value="BRCT domain"/>
    <property type="match status" value="2"/>
</dbReference>
<dbReference type="AlphaFoldDB" id="A0A9P6U417"/>
<feature type="domain" description="BRCT" evidence="7">
    <location>
        <begin position="341"/>
        <end position="472"/>
    </location>
</feature>
<evidence type="ECO:0000256" key="2">
    <source>
        <dbReference type="ARBA" id="ARBA00022737"/>
    </source>
</evidence>
<keyword evidence="3" id="KW-0227">DNA damage</keyword>
<dbReference type="OrthoDB" id="6270329at2759"/>
<gene>
    <name evidence="8" type="ORF">BG011_002533</name>
</gene>
<dbReference type="GO" id="GO:0004842">
    <property type="term" value="F:ubiquitin-protein transferase activity"/>
    <property type="evidence" value="ECO:0007669"/>
    <property type="project" value="TreeGrafter"/>
</dbReference>
<accession>A0A9P6U417</accession>
<dbReference type="PANTHER" id="PTHR13763:SF0">
    <property type="entry name" value="BREAST CANCER TYPE 1 SUSCEPTIBILITY PROTEIN"/>
    <property type="match status" value="1"/>
</dbReference>
<reference evidence="8" key="1">
    <citation type="journal article" date="2020" name="Fungal Divers.">
        <title>Resolving the Mortierellaceae phylogeny through synthesis of multi-gene phylogenetics and phylogenomics.</title>
        <authorList>
            <person name="Vandepol N."/>
            <person name="Liber J."/>
            <person name="Desiro A."/>
            <person name="Na H."/>
            <person name="Kennedy M."/>
            <person name="Barry K."/>
            <person name="Grigoriev I.V."/>
            <person name="Miller A.N."/>
            <person name="O'Donnell K."/>
            <person name="Stajich J.E."/>
            <person name="Bonito G."/>
        </authorList>
    </citation>
    <scope>NUCLEOTIDE SEQUENCE</scope>
    <source>
        <strain evidence="8">KOD948</strain>
    </source>
</reference>
<evidence type="ECO:0000256" key="1">
    <source>
        <dbReference type="ARBA" id="ARBA00004123"/>
    </source>
</evidence>
<feature type="region of interest" description="Disordered" evidence="6">
    <location>
        <begin position="191"/>
        <end position="215"/>
    </location>
</feature>
<dbReference type="InterPro" id="IPR001357">
    <property type="entry name" value="BRCT_dom"/>
</dbReference>
<dbReference type="EMBL" id="JAAAJA010000182">
    <property type="protein sequence ID" value="KAG0259601.1"/>
    <property type="molecule type" value="Genomic_DNA"/>
</dbReference>
<keyword evidence="5" id="KW-0539">Nucleus</keyword>
<dbReference type="GO" id="GO:0000724">
    <property type="term" value="P:double-strand break repair via homologous recombination"/>
    <property type="evidence" value="ECO:0007669"/>
    <property type="project" value="TreeGrafter"/>
</dbReference>
<name>A0A9P6U417_9FUNG</name>
<evidence type="ECO:0000313" key="8">
    <source>
        <dbReference type="EMBL" id="KAG0259601.1"/>
    </source>
</evidence>
<feature type="domain" description="BRCT" evidence="7">
    <location>
        <begin position="232"/>
        <end position="321"/>
    </location>
</feature>
<comment type="caution">
    <text evidence="8">The sequence shown here is derived from an EMBL/GenBank/DDBJ whole genome shotgun (WGS) entry which is preliminary data.</text>
</comment>
<dbReference type="GO" id="GO:0045944">
    <property type="term" value="P:positive regulation of transcription by RNA polymerase II"/>
    <property type="evidence" value="ECO:0007669"/>
    <property type="project" value="TreeGrafter"/>
</dbReference>
<dbReference type="GO" id="GO:0005634">
    <property type="term" value="C:nucleus"/>
    <property type="evidence" value="ECO:0007669"/>
    <property type="project" value="UniProtKB-SubCell"/>
</dbReference>
<evidence type="ECO:0000256" key="3">
    <source>
        <dbReference type="ARBA" id="ARBA00022763"/>
    </source>
</evidence>
<dbReference type="PROSITE" id="PS50172">
    <property type="entry name" value="BRCT"/>
    <property type="match status" value="2"/>
</dbReference>
<protein>
    <recommendedName>
        <fullName evidence="7">BRCT domain-containing protein</fullName>
    </recommendedName>
</protein>
<evidence type="ECO:0000313" key="9">
    <source>
        <dbReference type="Proteomes" id="UP000726737"/>
    </source>
</evidence>
<dbReference type="InterPro" id="IPR036420">
    <property type="entry name" value="BRCT_dom_sf"/>
</dbReference>
<evidence type="ECO:0000259" key="7">
    <source>
        <dbReference type="PROSITE" id="PS50172"/>
    </source>
</evidence>
<sequence length="473" mass="53041">MDHLEQVIDAFLHLKESYELENDSTLSQAPRHYVSEPQQNLTQLFPYPEKNEESSTARQPAPDHSEDRVSSFDDHQAAPLEPVERAAPLEPLERTAPIDRYWTPRDTSTFGNTDTHGNMDALEKIDIDISCFDVDLDSVPAEQAAVLAERMMAAMSIDRIMASQKALQSSTQFPVPQRNDPEQTELLKVKQESIDGHDRPTLPATSPSILEVKPDPDDLLPTQQRPSMESNVVLCGTYLSPQKKSRMETVAKTLKAKVVDDMTTRATHVVMDITREQSRQGKGRTVKYFLGVLRASWVLRYEWIIGSMEAGYWVDEEPYQIYDNEMGINAPKKSRSSQQQGDPPLFSGCEVQLSGVFVKPTKDEVEIMIRSGGGTVVTQLFLGTIRSSRIGRAISRSRSPNDEDNFGTPSRHLILYDQASDGVVSLKKLKTTVEFVQTLAHSLGKKVEVVQCKTLLDCIAEYNIDNLEETIVD</sequence>
<evidence type="ECO:0000256" key="6">
    <source>
        <dbReference type="SAM" id="MobiDB-lite"/>
    </source>
</evidence>
<dbReference type="SMART" id="SM00292">
    <property type="entry name" value="BRCT"/>
    <property type="match status" value="2"/>
</dbReference>
<evidence type="ECO:0000256" key="5">
    <source>
        <dbReference type="ARBA" id="ARBA00023242"/>
    </source>
</evidence>
<dbReference type="Proteomes" id="UP000726737">
    <property type="component" value="Unassembled WGS sequence"/>
</dbReference>
<feature type="region of interest" description="Disordered" evidence="6">
    <location>
        <begin position="48"/>
        <end position="74"/>
    </location>
</feature>
<dbReference type="InterPro" id="IPR031099">
    <property type="entry name" value="BRCA1-associated"/>
</dbReference>
<dbReference type="PANTHER" id="PTHR13763">
    <property type="entry name" value="BREAST CANCER TYPE 1 SUSCEPTIBILITY PROTEIN BRCA1"/>
    <property type="match status" value="1"/>
</dbReference>
<keyword evidence="9" id="KW-1185">Reference proteome</keyword>
<proteinExistence type="predicted"/>
<keyword evidence="4" id="KW-0234">DNA repair</keyword>
<dbReference type="Pfam" id="PF00533">
    <property type="entry name" value="BRCT"/>
    <property type="match status" value="1"/>
</dbReference>
<keyword evidence="2" id="KW-0677">Repeat</keyword>
<feature type="compositionally biased region" description="Basic and acidic residues" evidence="6">
    <location>
        <begin position="191"/>
        <end position="200"/>
    </location>
</feature>
<comment type="subcellular location">
    <subcellularLocation>
        <location evidence="1">Nucleus</location>
    </subcellularLocation>
</comment>